<dbReference type="AlphaFoldDB" id="A0A9X3CWB7"/>
<comment type="caution">
    <text evidence="1">The sequence shown here is derived from an EMBL/GenBank/DDBJ whole genome shotgun (WGS) entry which is preliminary data.</text>
</comment>
<dbReference type="RefSeq" id="WP_266069225.1">
    <property type="nucleotide sequence ID" value="NZ_JAPJDA010000010.1"/>
</dbReference>
<name>A0A9X3CWB7_9FLAO</name>
<dbReference type="Proteomes" id="UP001148482">
    <property type="component" value="Unassembled WGS sequence"/>
</dbReference>
<proteinExistence type="predicted"/>
<organism evidence="1 2">
    <name type="scientific">Salinimicrobium profundisediminis</name>
    <dbReference type="NCBI Taxonomy" id="2994553"/>
    <lineage>
        <taxon>Bacteria</taxon>
        <taxon>Pseudomonadati</taxon>
        <taxon>Bacteroidota</taxon>
        <taxon>Flavobacteriia</taxon>
        <taxon>Flavobacteriales</taxon>
        <taxon>Flavobacteriaceae</taxon>
        <taxon>Salinimicrobium</taxon>
    </lineage>
</organism>
<dbReference type="EMBL" id="JAPJDA010000010">
    <property type="protein sequence ID" value="MCX2837976.1"/>
    <property type="molecule type" value="Genomic_DNA"/>
</dbReference>
<dbReference type="InterPro" id="IPR019619">
    <property type="entry name" value="DUF2490"/>
</dbReference>
<evidence type="ECO:0000313" key="2">
    <source>
        <dbReference type="Proteomes" id="UP001148482"/>
    </source>
</evidence>
<evidence type="ECO:0000313" key="1">
    <source>
        <dbReference type="EMBL" id="MCX2837976.1"/>
    </source>
</evidence>
<gene>
    <name evidence="1" type="ORF">OQ279_07385</name>
</gene>
<sequence length="226" mass="26475">MKTLSGSRLIALVLFFFSGLNLMYAQDPQSWLYENEFEVSIPVQERWSMEVGFGNRGLLQERADGEKTSGYEHQHVELNYFNNYKLQEATVLSLGLRYRFNELFDADETNEFRIIEQLELKPLNSALSHRFRLEQRFREEVTHRARYKLEFSRPLNNIFSFEAATEAIYAVTVHEKPEAEQRFSIGIENSSFNNLDLGLSLEYRMEDYARNLAHEFFIATGLSLSL</sequence>
<accession>A0A9X3CWB7</accession>
<protein>
    <submittedName>
        <fullName evidence="1">DUF2490 domain-containing protein</fullName>
    </submittedName>
</protein>
<keyword evidence="2" id="KW-1185">Reference proteome</keyword>
<dbReference type="Pfam" id="PF10677">
    <property type="entry name" value="DUF2490"/>
    <property type="match status" value="1"/>
</dbReference>
<reference evidence="1" key="1">
    <citation type="submission" date="2022-11" db="EMBL/GenBank/DDBJ databases">
        <title>Salinimicrobium profundisediminis sp. nov., isolated from deep-sea sediment of the Mariana Trench.</title>
        <authorList>
            <person name="Fu H."/>
        </authorList>
    </citation>
    <scope>NUCLEOTIDE SEQUENCE</scope>
    <source>
        <strain evidence="1">MT39</strain>
    </source>
</reference>